<sequence length="691" mass="77819">MPKVPRKNFYAVRSGREGPKIYASWDECRGVTHGFSGASFKGFYSRREAEQWLGPLVPVPDIPHDVWHPFRPDGPGTSRKARYRNRNPVERSPYARPVKLEPAQSEIPEAFAHSLWDSMLPKAETESDTLVTPANNSTLPVFRSSSPDNLSGQSEDDTPPEPAIELSPEQQEVLDAVKAGRSIFFTGSAGTGKSVLLRAIIKWCRDGDRELAVTASTGIAAVNIGGSTLHSWAGIGLGKETAERLVWKILGSDKYDERREQEKQGKPFAYDDYDPDNHDDPLALLASRYSKRRVVQRWRHVSTLIIDEISMIDGKLFDKLEFIARVLRKNNQPFGGIQLIVSGDFCQLPPVPDHENGAPVPSTFAFDARTWNLCLGNIMCLKKVFRQKEQEFVDMLNAMRFGKLLPETIEAFKKLSRRVTYTDNIEPTDLFSTREEVDNANQWRLHRLKTDVHVYAARDTPGYDRNYNEVKPDVMEKLLDRLVAQKSITLKEGAQVMLIKNLVQGSLVNGTIGKVVKFLTTSEAQQLGIKIGVPDNESSSNKPAIHSWKIGRHFGMHQPQDETTRRERELLSKPGLYPVVWFNQGSIHGGPIEVLCVPNDFEVNTADGRVEARREQVPLILAWALSIHKSQGQTLERVRVDLGSIFEKGQAYVALSRATSMDTLEVRNFDPAKVIAHQRVLEWTRTHTDLI</sequence>
<comment type="function">
    <text evidence="12">DNA-dependent ATPase and 5'-3' DNA helicase required for the maintenance of both mitochondrial and nuclear genome stability.</text>
</comment>
<protein>
    <recommendedName>
        <fullName evidence="12">ATP-dependent DNA helicase PIF1</fullName>
        <ecNumber evidence="12">5.6.2.3</ecNumber>
    </recommendedName>
    <alternativeName>
        <fullName evidence="12">DNA 5'-3' helicase PIF1</fullName>
    </alternativeName>
    <alternativeName>
        <fullName evidence="12">DNA repair and recombination helicase PIF1</fullName>
    </alternativeName>
</protein>
<feature type="region of interest" description="Disordered" evidence="13">
    <location>
        <begin position="69"/>
        <end position="96"/>
    </location>
</feature>
<keyword evidence="1 12" id="KW-0547">Nucleotide-binding</keyword>
<dbReference type="EMBL" id="BPQB01000007">
    <property type="protein sequence ID" value="GJE87831.1"/>
    <property type="molecule type" value="Genomic_DNA"/>
</dbReference>
<evidence type="ECO:0000313" key="15">
    <source>
        <dbReference type="EMBL" id="GJE87831.1"/>
    </source>
</evidence>
<proteinExistence type="inferred from homology"/>
<dbReference type="CDD" id="cd18037">
    <property type="entry name" value="DEXSc_Pif1_like"/>
    <property type="match status" value="1"/>
</dbReference>
<accession>A0A9P3G3Y6</accession>
<gene>
    <name evidence="12" type="primary">PIF1</name>
    <name evidence="15" type="ORF">PsYK624_039140</name>
</gene>
<dbReference type="GO" id="GO:0006281">
    <property type="term" value="P:DNA repair"/>
    <property type="evidence" value="ECO:0007669"/>
    <property type="project" value="UniProtKB-UniRule"/>
</dbReference>
<comment type="cofactor">
    <cofactor evidence="12">
        <name>Mg(2+)</name>
        <dbReference type="ChEBI" id="CHEBI:18420"/>
    </cofactor>
</comment>
<dbReference type="Proteomes" id="UP000703269">
    <property type="component" value="Unassembled WGS sequence"/>
</dbReference>
<feature type="compositionally biased region" description="Polar residues" evidence="13">
    <location>
        <begin position="128"/>
        <end position="153"/>
    </location>
</feature>
<dbReference type="InterPro" id="IPR010285">
    <property type="entry name" value="DNA_helicase_pif1-like_DEAD"/>
</dbReference>
<dbReference type="SUPFAM" id="SSF52540">
    <property type="entry name" value="P-loop containing nucleoside triphosphate hydrolases"/>
    <property type="match status" value="2"/>
</dbReference>
<keyword evidence="6 12" id="KW-0238">DNA-binding</keyword>
<evidence type="ECO:0000256" key="3">
    <source>
        <dbReference type="ARBA" id="ARBA00022801"/>
    </source>
</evidence>
<dbReference type="InterPro" id="IPR051055">
    <property type="entry name" value="PIF1_helicase"/>
</dbReference>
<keyword evidence="2 12" id="KW-0227">DNA damage</keyword>
<keyword evidence="8 12" id="KW-0233">DNA recombination</keyword>
<dbReference type="Gene3D" id="3.40.970.10">
    <property type="entry name" value="Ribonuclease H1, N-terminal domain"/>
    <property type="match status" value="1"/>
</dbReference>
<evidence type="ECO:0000256" key="10">
    <source>
        <dbReference type="ARBA" id="ARBA00023235"/>
    </source>
</evidence>
<feature type="binding site" evidence="12">
    <location>
        <begin position="187"/>
        <end position="194"/>
    </location>
    <ligand>
        <name>ATP</name>
        <dbReference type="ChEBI" id="CHEBI:30616"/>
    </ligand>
</feature>
<dbReference type="InterPro" id="IPR011320">
    <property type="entry name" value="RNase_H1_N"/>
</dbReference>
<comment type="subcellular location">
    <subcellularLocation>
        <location evidence="12">Nucleus</location>
    </subcellularLocation>
    <subcellularLocation>
        <location evidence="12">Mitochondrion</location>
    </subcellularLocation>
</comment>
<evidence type="ECO:0000256" key="5">
    <source>
        <dbReference type="ARBA" id="ARBA00022840"/>
    </source>
</evidence>
<keyword evidence="7 12" id="KW-0496">Mitochondrion</keyword>
<keyword evidence="11 12" id="KW-0539">Nucleus</keyword>
<feature type="region of interest" description="Disordered" evidence="13">
    <location>
        <begin position="126"/>
        <end position="164"/>
    </location>
</feature>
<evidence type="ECO:0000256" key="1">
    <source>
        <dbReference type="ARBA" id="ARBA00022741"/>
    </source>
</evidence>
<keyword evidence="10 12" id="KW-0413">Isomerase</keyword>
<feature type="DNA-binding region" evidence="12">
    <location>
        <begin position="650"/>
        <end position="669"/>
    </location>
</feature>
<evidence type="ECO:0000256" key="12">
    <source>
        <dbReference type="HAMAP-Rule" id="MF_03176"/>
    </source>
</evidence>
<dbReference type="GO" id="GO:0016787">
    <property type="term" value="F:hydrolase activity"/>
    <property type="evidence" value="ECO:0007669"/>
    <property type="project" value="UniProtKB-KW"/>
</dbReference>
<dbReference type="GO" id="GO:0000723">
    <property type="term" value="P:telomere maintenance"/>
    <property type="evidence" value="ECO:0007669"/>
    <property type="project" value="InterPro"/>
</dbReference>
<comment type="similarity">
    <text evidence="12">Belongs to the helicase family. PIF1 subfamily.</text>
</comment>
<dbReference type="GO" id="GO:0003677">
    <property type="term" value="F:DNA binding"/>
    <property type="evidence" value="ECO:0007669"/>
    <property type="project" value="UniProtKB-KW"/>
</dbReference>
<dbReference type="InterPro" id="IPR037056">
    <property type="entry name" value="RNase_H1_N_sf"/>
</dbReference>
<dbReference type="InterPro" id="IPR027417">
    <property type="entry name" value="P-loop_NTPase"/>
</dbReference>
<comment type="subunit">
    <text evidence="12">Monomer.</text>
</comment>
<evidence type="ECO:0000256" key="13">
    <source>
        <dbReference type="SAM" id="MobiDB-lite"/>
    </source>
</evidence>
<dbReference type="InterPro" id="IPR009027">
    <property type="entry name" value="Ribosomal_bL9/RNase_H1_N"/>
</dbReference>
<comment type="caution">
    <text evidence="15">The sequence shown here is derived from an EMBL/GenBank/DDBJ whole genome shotgun (WGS) entry which is preliminary data.</text>
</comment>
<evidence type="ECO:0000256" key="8">
    <source>
        <dbReference type="ARBA" id="ARBA00023172"/>
    </source>
</evidence>
<evidence type="ECO:0000256" key="6">
    <source>
        <dbReference type="ARBA" id="ARBA00023125"/>
    </source>
</evidence>
<keyword evidence="4 12" id="KW-0347">Helicase</keyword>
<dbReference type="InterPro" id="IPR048293">
    <property type="entry name" value="PIF1_RRM3_pfh1"/>
</dbReference>
<dbReference type="GO" id="GO:0043139">
    <property type="term" value="F:5'-3' DNA helicase activity"/>
    <property type="evidence" value="ECO:0007669"/>
    <property type="project" value="UniProtKB-UniRule"/>
</dbReference>
<dbReference type="Pfam" id="PF01693">
    <property type="entry name" value="Cauli_VI"/>
    <property type="match status" value="1"/>
</dbReference>
<comment type="catalytic activity">
    <reaction evidence="12">
        <text>ATP + H2O = ADP + phosphate + H(+)</text>
        <dbReference type="Rhea" id="RHEA:13065"/>
        <dbReference type="ChEBI" id="CHEBI:15377"/>
        <dbReference type="ChEBI" id="CHEBI:15378"/>
        <dbReference type="ChEBI" id="CHEBI:30616"/>
        <dbReference type="ChEBI" id="CHEBI:43474"/>
        <dbReference type="ChEBI" id="CHEBI:456216"/>
        <dbReference type="EC" id="5.6.2.3"/>
    </reaction>
</comment>
<dbReference type="CDD" id="cd18809">
    <property type="entry name" value="SF1_C_RecD"/>
    <property type="match status" value="1"/>
</dbReference>
<evidence type="ECO:0000313" key="16">
    <source>
        <dbReference type="Proteomes" id="UP000703269"/>
    </source>
</evidence>
<dbReference type="GO" id="GO:0005524">
    <property type="term" value="F:ATP binding"/>
    <property type="evidence" value="ECO:0007669"/>
    <property type="project" value="UniProtKB-UniRule"/>
</dbReference>
<feature type="domain" description="AAA+ ATPase" evidence="14">
    <location>
        <begin position="179"/>
        <end position="385"/>
    </location>
</feature>
<dbReference type="Gene3D" id="3.40.50.300">
    <property type="entry name" value="P-loop containing nucleotide triphosphate hydrolases"/>
    <property type="match status" value="1"/>
</dbReference>
<evidence type="ECO:0000259" key="14">
    <source>
        <dbReference type="SMART" id="SM00382"/>
    </source>
</evidence>
<keyword evidence="9 12" id="KW-0234">DNA repair</keyword>
<dbReference type="EC" id="5.6.2.3" evidence="12"/>
<evidence type="ECO:0000256" key="9">
    <source>
        <dbReference type="ARBA" id="ARBA00023204"/>
    </source>
</evidence>
<dbReference type="Pfam" id="PF21530">
    <property type="entry name" value="Pif1_2B_dom"/>
    <property type="match status" value="1"/>
</dbReference>
<dbReference type="SUPFAM" id="SSF55658">
    <property type="entry name" value="L9 N-domain-like"/>
    <property type="match status" value="1"/>
</dbReference>
<keyword evidence="5 12" id="KW-0067">ATP-binding</keyword>
<dbReference type="InterPro" id="IPR049163">
    <property type="entry name" value="Pif1-like_2B_dom"/>
</dbReference>
<evidence type="ECO:0000256" key="2">
    <source>
        <dbReference type="ARBA" id="ARBA00022763"/>
    </source>
</evidence>
<reference evidence="15 16" key="1">
    <citation type="submission" date="2021-08" db="EMBL/GenBank/DDBJ databases">
        <title>Draft Genome Sequence of Phanerochaete sordida strain YK-624.</title>
        <authorList>
            <person name="Mori T."/>
            <person name="Dohra H."/>
            <person name="Suzuki T."/>
            <person name="Kawagishi H."/>
            <person name="Hirai H."/>
        </authorList>
    </citation>
    <scope>NUCLEOTIDE SEQUENCE [LARGE SCALE GENOMIC DNA]</scope>
    <source>
        <strain evidence="15 16">YK-624</strain>
    </source>
</reference>
<dbReference type="Pfam" id="PF05970">
    <property type="entry name" value="PIF1"/>
    <property type="match status" value="2"/>
</dbReference>
<keyword evidence="16" id="KW-1185">Reference proteome</keyword>
<dbReference type="OrthoDB" id="432234at2759"/>
<dbReference type="PANTHER" id="PTHR47642:SF5">
    <property type="entry name" value="ATP-DEPENDENT DNA HELICASE"/>
    <property type="match status" value="1"/>
</dbReference>
<dbReference type="SMART" id="SM00382">
    <property type="entry name" value="AAA"/>
    <property type="match status" value="1"/>
</dbReference>
<dbReference type="HAMAP" id="MF_03176">
    <property type="entry name" value="PIF1"/>
    <property type="match status" value="1"/>
</dbReference>
<dbReference type="GO" id="GO:0005739">
    <property type="term" value="C:mitochondrion"/>
    <property type="evidence" value="ECO:0007669"/>
    <property type="project" value="UniProtKB-SubCell"/>
</dbReference>
<name>A0A9P3G3Y6_9APHY</name>
<organism evidence="15 16">
    <name type="scientific">Phanerochaete sordida</name>
    <dbReference type="NCBI Taxonomy" id="48140"/>
    <lineage>
        <taxon>Eukaryota</taxon>
        <taxon>Fungi</taxon>
        <taxon>Dikarya</taxon>
        <taxon>Basidiomycota</taxon>
        <taxon>Agaricomycotina</taxon>
        <taxon>Agaricomycetes</taxon>
        <taxon>Polyporales</taxon>
        <taxon>Phanerochaetaceae</taxon>
        <taxon>Phanerochaete</taxon>
    </lineage>
</organism>
<evidence type="ECO:0000256" key="4">
    <source>
        <dbReference type="ARBA" id="ARBA00022806"/>
    </source>
</evidence>
<dbReference type="GO" id="GO:0005634">
    <property type="term" value="C:nucleus"/>
    <property type="evidence" value="ECO:0007669"/>
    <property type="project" value="UniProtKB-SubCell"/>
</dbReference>
<evidence type="ECO:0000256" key="7">
    <source>
        <dbReference type="ARBA" id="ARBA00023128"/>
    </source>
</evidence>
<keyword evidence="3 12" id="KW-0378">Hydrolase</keyword>
<dbReference type="AlphaFoldDB" id="A0A9P3G3Y6"/>
<evidence type="ECO:0000256" key="11">
    <source>
        <dbReference type="ARBA" id="ARBA00023242"/>
    </source>
</evidence>
<dbReference type="PANTHER" id="PTHR47642">
    <property type="entry name" value="ATP-DEPENDENT DNA HELICASE"/>
    <property type="match status" value="1"/>
</dbReference>
<dbReference type="InterPro" id="IPR003593">
    <property type="entry name" value="AAA+_ATPase"/>
</dbReference>
<dbReference type="GO" id="GO:0006310">
    <property type="term" value="P:DNA recombination"/>
    <property type="evidence" value="ECO:0007669"/>
    <property type="project" value="UniProtKB-UniRule"/>
</dbReference>